<evidence type="ECO:0000256" key="5">
    <source>
        <dbReference type="ARBA" id="ARBA00022692"/>
    </source>
</evidence>
<dbReference type="Proteomes" id="UP000228711">
    <property type="component" value="Unassembled WGS sequence"/>
</dbReference>
<evidence type="ECO:0000256" key="7">
    <source>
        <dbReference type="ARBA" id="ARBA00022801"/>
    </source>
</evidence>
<dbReference type="HAMAP" id="MF_00188">
    <property type="entry name" value="Pept_M48_protease_HtpX"/>
    <property type="match status" value="1"/>
</dbReference>
<dbReference type="GO" id="GO:0008270">
    <property type="term" value="F:zinc ion binding"/>
    <property type="evidence" value="ECO:0007669"/>
    <property type="project" value="UniProtKB-UniRule"/>
</dbReference>
<accession>A0A2H0YTR5</accession>
<evidence type="ECO:0000256" key="11">
    <source>
        <dbReference type="ARBA" id="ARBA00023136"/>
    </source>
</evidence>
<evidence type="ECO:0000256" key="2">
    <source>
        <dbReference type="ARBA" id="ARBA00009779"/>
    </source>
</evidence>
<keyword evidence="11 12" id="KW-0472">Membrane</keyword>
<dbReference type="AlphaFoldDB" id="A0A2H0YTR5"/>
<feature type="active site" evidence="12">
    <location>
        <position position="146"/>
    </location>
</feature>
<comment type="similarity">
    <text evidence="2 12">Belongs to the peptidase M48B family.</text>
</comment>
<organism evidence="14 15">
    <name type="scientific">Candidatus Kerfeldbacteria bacterium CG08_land_8_20_14_0_20_42_7</name>
    <dbReference type="NCBI Taxonomy" id="2014245"/>
    <lineage>
        <taxon>Bacteria</taxon>
        <taxon>Candidatus Kerfeldiibacteriota</taxon>
    </lineage>
</organism>
<protein>
    <recommendedName>
        <fullName evidence="12">Protease HtpX homolog</fullName>
        <ecNumber evidence="12">3.4.24.-</ecNumber>
    </recommendedName>
</protein>
<sequence>MTTYDVIRSNKRKSVFLIAIFFLLILLIGWAVSVYEGSGSAYGIIFFAALFSIISALIGYYGGARIALTANSAQEIQKEDNPYLYRMVENLCIATGLPTPRVYIISDPSINAFATGRDPQHAHIAVTAGALEKLENEELEGVLAHELSHIQNYDIRFLTLVVVLVGTIVLLADVFFRFRIFGGRRGGRSEGAGLIFAAIALALLILSPIIAQLIKLAISRKREYLADASGVLVTRYPQGLANALRKIQNDGLKMQHVSNATAHLFLSNPFGATKSGGMAKLFSTHPPIEDRIMALEQMAGGPQE</sequence>
<evidence type="ECO:0000256" key="12">
    <source>
        <dbReference type="HAMAP-Rule" id="MF_00188"/>
    </source>
</evidence>
<dbReference type="InterPro" id="IPR050083">
    <property type="entry name" value="HtpX_protease"/>
</dbReference>
<dbReference type="GO" id="GO:0006508">
    <property type="term" value="P:proteolysis"/>
    <property type="evidence" value="ECO:0007669"/>
    <property type="project" value="UniProtKB-KW"/>
</dbReference>
<reference evidence="15" key="1">
    <citation type="submission" date="2017-09" db="EMBL/GenBank/DDBJ databases">
        <title>Depth-based differentiation of microbial function through sediment-hosted aquifers and enrichment of novel symbionts in the deep terrestrial subsurface.</title>
        <authorList>
            <person name="Probst A.J."/>
            <person name="Ladd B."/>
            <person name="Jarett J.K."/>
            <person name="Geller-Mcgrath D.E."/>
            <person name="Sieber C.M.K."/>
            <person name="Emerson J.B."/>
            <person name="Anantharaman K."/>
            <person name="Thomas B.C."/>
            <person name="Malmstrom R."/>
            <person name="Stieglmeier M."/>
            <person name="Klingl A."/>
            <person name="Woyke T."/>
            <person name="Ryan C.M."/>
            <person name="Banfield J.F."/>
        </authorList>
    </citation>
    <scope>NUCLEOTIDE SEQUENCE [LARGE SCALE GENOMIC DNA]</scope>
</reference>
<comment type="subcellular location">
    <subcellularLocation>
        <location evidence="1 12">Cell membrane</location>
        <topology evidence="1 12">Multi-pass membrane protein</topology>
    </subcellularLocation>
</comment>
<evidence type="ECO:0000256" key="4">
    <source>
        <dbReference type="ARBA" id="ARBA00022670"/>
    </source>
</evidence>
<dbReference type="InterPro" id="IPR001915">
    <property type="entry name" value="Peptidase_M48"/>
</dbReference>
<evidence type="ECO:0000259" key="13">
    <source>
        <dbReference type="Pfam" id="PF01435"/>
    </source>
</evidence>
<dbReference type="EC" id="3.4.24.-" evidence="12"/>
<keyword evidence="3 12" id="KW-1003">Cell membrane</keyword>
<keyword evidence="5 12" id="KW-0812">Transmembrane</keyword>
<name>A0A2H0YTR5_9BACT</name>
<feature type="transmembrane region" description="Helical" evidence="12">
    <location>
        <begin position="15"/>
        <end position="35"/>
    </location>
</feature>
<dbReference type="GO" id="GO:0004222">
    <property type="term" value="F:metalloendopeptidase activity"/>
    <property type="evidence" value="ECO:0007669"/>
    <property type="project" value="UniProtKB-UniRule"/>
</dbReference>
<dbReference type="Gene3D" id="3.30.2010.10">
    <property type="entry name" value="Metalloproteases ('zincins'), catalytic domain"/>
    <property type="match status" value="1"/>
</dbReference>
<feature type="binding site" evidence="12">
    <location>
        <position position="145"/>
    </location>
    <ligand>
        <name>Zn(2+)</name>
        <dbReference type="ChEBI" id="CHEBI:29105"/>
        <note>catalytic</note>
    </ligand>
</feature>
<dbReference type="InterPro" id="IPR022919">
    <property type="entry name" value="Pept_M48_protease_HtpX"/>
</dbReference>
<keyword evidence="7 12" id="KW-0378">Hydrolase</keyword>
<evidence type="ECO:0000313" key="15">
    <source>
        <dbReference type="Proteomes" id="UP000228711"/>
    </source>
</evidence>
<dbReference type="PANTHER" id="PTHR43221:SF1">
    <property type="entry name" value="PROTEASE HTPX"/>
    <property type="match status" value="1"/>
</dbReference>
<comment type="cofactor">
    <cofactor evidence="12">
        <name>Zn(2+)</name>
        <dbReference type="ChEBI" id="CHEBI:29105"/>
    </cofactor>
    <text evidence="12">Binds 1 zinc ion per subunit.</text>
</comment>
<keyword evidence="6 12" id="KW-0479">Metal-binding</keyword>
<feature type="binding site" evidence="12">
    <location>
        <position position="223"/>
    </location>
    <ligand>
        <name>Zn(2+)</name>
        <dbReference type="ChEBI" id="CHEBI:29105"/>
        <note>catalytic</note>
    </ligand>
</feature>
<dbReference type="CDD" id="cd07340">
    <property type="entry name" value="M48B_Htpx_like"/>
    <property type="match status" value="1"/>
</dbReference>
<keyword evidence="10 12" id="KW-0482">Metalloprotease</keyword>
<feature type="transmembrane region" description="Helical" evidence="12">
    <location>
        <begin position="157"/>
        <end position="180"/>
    </location>
</feature>
<evidence type="ECO:0000256" key="1">
    <source>
        <dbReference type="ARBA" id="ARBA00004651"/>
    </source>
</evidence>
<evidence type="ECO:0000256" key="8">
    <source>
        <dbReference type="ARBA" id="ARBA00022833"/>
    </source>
</evidence>
<dbReference type="Pfam" id="PF01435">
    <property type="entry name" value="Peptidase_M48"/>
    <property type="match status" value="1"/>
</dbReference>
<dbReference type="EMBL" id="PEXV01000149">
    <property type="protein sequence ID" value="PIS41143.1"/>
    <property type="molecule type" value="Genomic_DNA"/>
</dbReference>
<keyword evidence="4 12" id="KW-0645">Protease</keyword>
<feature type="transmembrane region" description="Helical" evidence="12">
    <location>
        <begin position="41"/>
        <end position="62"/>
    </location>
</feature>
<keyword evidence="9 12" id="KW-1133">Transmembrane helix</keyword>
<gene>
    <name evidence="12" type="primary">htpX</name>
    <name evidence="14" type="ORF">COT25_04695</name>
</gene>
<evidence type="ECO:0000256" key="9">
    <source>
        <dbReference type="ARBA" id="ARBA00022989"/>
    </source>
</evidence>
<feature type="transmembrane region" description="Helical" evidence="12">
    <location>
        <begin position="192"/>
        <end position="214"/>
    </location>
</feature>
<comment type="caution">
    <text evidence="14">The sequence shown here is derived from an EMBL/GenBank/DDBJ whole genome shotgun (WGS) entry which is preliminary data.</text>
</comment>
<keyword evidence="8 12" id="KW-0862">Zinc</keyword>
<feature type="domain" description="Peptidase M48" evidence="13">
    <location>
        <begin position="80"/>
        <end position="298"/>
    </location>
</feature>
<proteinExistence type="inferred from homology"/>
<dbReference type="PANTHER" id="PTHR43221">
    <property type="entry name" value="PROTEASE HTPX"/>
    <property type="match status" value="1"/>
</dbReference>
<feature type="binding site" evidence="12">
    <location>
        <position position="149"/>
    </location>
    <ligand>
        <name>Zn(2+)</name>
        <dbReference type="ChEBI" id="CHEBI:29105"/>
        <note>catalytic</note>
    </ligand>
</feature>
<dbReference type="GO" id="GO:0005886">
    <property type="term" value="C:plasma membrane"/>
    <property type="evidence" value="ECO:0007669"/>
    <property type="project" value="UniProtKB-SubCell"/>
</dbReference>
<evidence type="ECO:0000256" key="10">
    <source>
        <dbReference type="ARBA" id="ARBA00023049"/>
    </source>
</evidence>
<evidence type="ECO:0000313" key="14">
    <source>
        <dbReference type="EMBL" id="PIS41143.1"/>
    </source>
</evidence>
<evidence type="ECO:0000256" key="3">
    <source>
        <dbReference type="ARBA" id="ARBA00022475"/>
    </source>
</evidence>
<evidence type="ECO:0000256" key="6">
    <source>
        <dbReference type="ARBA" id="ARBA00022723"/>
    </source>
</evidence>